<feature type="compositionally biased region" description="Polar residues" evidence="1">
    <location>
        <begin position="236"/>
        <end position="250"/>
    </location>
</feature>
<accession>A0A158R924</accession>
<feature type="region of interest" description="Disordered" evidence="1">
    <location>
        <begin position="49"/>
        <end position="75"/>
    </location>
</feature>
<dbReference type="Proteomes" id="UP000282613">
    <property type="component" value="Unassembled WGS sequence"/>
</dbReference>
<feature type="compositionally biased region" description="Basic and acidic residues" evidence="1">
    <location>
        <begin position="287"/>
        <end position="299"/>
    </location>
</feature>
<protein>
    <submittedName>
        <fullName evidence="2 4">Uncharacterized protein</fullName>
    </submittedName>
</protein>
<feature type="region of interest" description="Disordered" evidence="1">
    <location>
        <begin position="218"/>
        <end position="265"/>
    </location>
</feature>
<evidence type="ECO:0000313" key="2">
    <source>
        <dbReference type="EMBL" id="VDK36869.1"/>
    </source>
</evidence>
<feature type="region of interest" description="Disordered" evidence="1">
    <location>
        <begin position="287"/>
        <end position="387"/>
    </location>
</feature>
<proteinExistence type="predicted"/>
<feature type="region of interest" description="Disordered" evidence="1">
    <location>
        <begin position="145"/>
        <end position="205"/>
    </location>
</feature>
<sequence length="485" mass="53806">MNTDVMERRRKATEELISQIEGCLAERLLREQLSDLYHPIPALVPQISGPSSVRTVGSSTSESFKKAPSDSPNSVLENIPPVNKNPPQNLFKGAIANHFNEGSGRGEADRLNKGELPPYASKAINMESSVNWRLLQQIRSRNTSKFTQIGERKGLPSGSHASPLNEAQYWDKSSPLASSASTAKSPLTRPSMDENRGLLAEDSRSRARWVKCPDKAISESLGKKDTAERGERRPSQPRQNLHESQVMTKSRTQKPPECLSERQLNGYRSLQRRLEYDPRASVAKERLKSKMWENRHNDADGSYTTPTSNRDGEVGGSAKVKATWKQSPTNSKVHSLSEQKGVRGLSRESNSPAPRSQNPRIVGTSGDASNCSATNSSFHRTRSDRWRRRHKEATADIETSGQYSDAAVEVISQKLDRLAKHVVHLRRLVERDYSEVGYCSPGDDIYADEEVGAVSNGKPTGMHPSIADSLRSIRLLEANVQGEFL</sequence>
<dbReference type="AlphaFoldDB" id="A0A158R924"/>
<feature type="compositionally biased region" description="Basic and acidic residues" evidence="1">
    <location>
        <begin position="191"/>
        <end position="205"/>
    </location>
</feature>
<evidence type="ECO:0000313" key="4">
    <source>
        <dbReference type="WBParaSite" id="TASK_0000651401-mRNA-1"/>
    </source>
</evidence>
<dbReference type="OrthoDB" id="6266662at2759"/>
<evidence type="ECO:0000256" key="1">
    <source>
        <dbReference type="SAM" id="MobiDB-lite"/>
    </source>
</evidence>
<feature type="compositionally biased region" description="Polar residues" evidence="1">
    <location>
        <begin position="366"/>
        <end position="378"/>
    </location>
</feature>
<name>A0A158R924_TAEAS</name>
<feature type="compositionally biased region" description="Polar residues" evidence="1">
    <location>
        <begin position="347"/>
        <end position="359"/>
    </location>
</feature>
<feature type="compositionally biased region" description="Polar residues" evidence="1">
    <location>
        <begin position="324"/>
        <end position="334"/>
    </location>
</feature>
<organism evidence="4">
    <name type="scientific">Taenia asiatica</name>
    <name type="common">Asian tapeworm</name>
    <dbReference type="NCBI Taxonomy" id="60517"/>
    <lineage>
        <taxon>Eukaryota</taxon>
        <taxon>Metazoa</taxon>
        <taxon>Spiralia</taxon>
        <taxon>Lophotrochozoa</taxon>
        <taxon>Platyhelminthes</taxon>
        <taxon>Cestoda</taxon>
        <taxon>Eucestoda</taxon>
        <taxon>Cyclophyllidea</taxon>
        <taxon>Taeniidae</taxon>
        <taxon>Taenia</taxon>
    </lineage>
</organism>
<feature type="compositionally biased region" description="Polar residues" evidence="1">
    <location>
        <begin position="175"/>
        <end position="185"/>
    </location>
</feature>
<feature type="compositionally biased region" description="Basic and acidic residues" evidence="1">
    <location>
        <begin position="218"/>
        <end position="234"/>
    </location>
</feature>
<evidence type="ECO:0000313" key="3">
    <source>
        <dbReference type="Proteomes" id="UP000282613"/>
    </source>
</evidence>
<feature type="compositionally biased region" description="Polar residues" evidence="1">
    <location>
        <begin position="49"/>
        <end position="62"/>
    </location>
</feature>
<dbReference type="WBParaSite" id="TASK_0000651401-mRNA-1">
    <property type="protein sequence ID" value="TASK_0000651401-mRNA-1"/>
    <property type="gene ID" value="TASK_0000651401"/>
</dbReference>
<dbReference type="EMBL" id="UYRS01018509">
    <property type="protein sequence ID" value="VDK36869.1"/>
    <property type="molecule type" value="Genomic_DNA"/>
</dbReference>
<keyword evidence="3" id="KW-1185">Reference proteome</keyword>
<reference evidence="4" key="1">
    <citation type="submission" date="2016-04" db="UniProtKB">
        <authorList>
            <consortium name="WormBaseParasite"/>
        </authorList>
    </citation>
    <scope>IDENTIFICATION</scope>
</reference>
<reference evidence="2 3" key="2">
    <citation type="submission" date="2018-11" db="EMBL/GenBank/DDBJ databases">
        <authorList>
            <consortium name="Pathogen Informatics"/>
        </authorList>
    </citation>
    <scope>NUCLEOTIDE SEQUENCE [LARGE SCALE GENOMIC DNA]</scope>
</reference>
<gene>
    <name evidence="2" type="ORF">TASK_LOCUS6515</name>
</gene>